<feature type="chain" id="PRO_5032484720" evidence="1">
    <location>
        <begin position="21"/>
        <end position="603"/>
    </location>
</feature>
<dbReference type="AlphaFoldDB" id="A0A850HDN0"/>
<sequence>MKFASPALVSLAALSLSACAAYSGPVESQPAAAAEAPQADANAAFEKLGADYIEVLTELNPVAATGLGEYRYNALMPDISERGRRTSHNADLAFLAALETIPFDELSRANQVDYSLLKTQLEYDVWSHDVEQQWAWNPQRYHGTASSALYGMVARDFAPFEERLPDIIARMEAIPAFLETARAQIVVARVPKVHAETVAKQNAGIMSIVNGLIDPEVEKAGLANERYNAAKAGLEAALTEHQTWLDETVVPGAQGEFRLGLEKYQQKMAFALHTDMSVTELKSRAEAAYAETRAQMFEVAREIEPCGDLQTRDPAMLEQAVIECGLEKSYENRAPRDGLEQAARDTTDFATAYTYERNLVRPMDGPVQIITMPEAFWGNSVAYLDAPGPLDKSLPAFYAVAPIPDSWSESQATSFLKEYNNSLLHILSIHEGVPGHALQLDHANKYDSVLRAVLSSGPFIEGWAVYSERMIAEDGYLGGMETTEGKYFILNGLKFRLRAIINTLLDIKIHTDGMEREEAMTLMMEGGFQQEREAAGKWVRANLGSIQLLSYYTGYDQHWSLRQEAEERWGEDFDLREYHDRVLSFGSPPVKYARALLFELPVE</sequence>
<keyword evidence="3" id="KW-1185">Reference proteome</keyword>
<dbReference type="Pfam" id="PF05960">
    <property type="entry name" value="DUF885"/>
    <property type="match status" value="1"/>
</dbReference>
<protein>
    <submittedName>
        <fullName evidence="2">DUF885 domain-containing protein</fullName>
    </submittedName>
</protein>
<reference evidence="2 3" key="1">
    <citation type="submission" date="2020-06" db="EMBL/GenBank/DDBJ databases">
        <title>Altererythrobacter lutimaris sp. nov., a marine bacterium isolated from a tidal flat.</title>
        <authorList>
            <person name="Kim D."/>
            <person name="Yoo Y."/>
            <person name="Kim J.-J."/>
        </authorList>
    </citation>
    <scope>NUCLEOTIDE SEQUENCE [LARGE SCALE GENOMIC DNA]</scope>
    <source>
        <strain evidence="2 3">JGD-16</strain>
    </source>
</reference>
<dbReference type="PANTHER" id="PTHR33361:SF15">
    <property type="entry name" value="DUF885 FAMILY LIPOPROTEIN"/>
    <property type="match status" value="1"/>
</dbReference>
<dbReference type="InterPro" id="IPR010281">
    <property type="entry name" value="DUF885"/>
</dbReference>
<keyword evidence="1" id="KW-0732">Signal</keyword>
<organism evidence="2 3">
    <name type="scientific">Altererythrobacter lutimaris</name>
    <dbReference type="NCBI Taxonomy" id="2743979"/>
    <lineage>
        <taxon>Bacteria</taxon>
        <taxon>Pseudomonadati</taxon>
        <taxon>Pseudomonadota</taxon>
        <taxon>Alphaproteobacteria</taxon>
        <taxon>Sphingomonadales</taxon>
        <taxon>Erythrobacteraceae</taxon>
        <taxon>Altererythrobacter</taxon>
    </lineage>
</organism>
<evidence type="ECO:0000256" key="1">
    <source>
        <dbReference type="SAM" id="SignalP"/>
    </source>
</evidence>
<evidence type="ECO:0000313" key="3">
    <source>
        <dbReference type="Proteomes" id="UP000546031"/>
    </source>
</evidence>
<dbReference type="EMBL" id="JABWTA010000001">
    <property type="protein sequence ID" value="NVE94858.1"/>
    <property type="molecule type" value="Genomic_DNA"/>
</dbReference>
<name>A0A850HDN0_9SPHN</name>
<gene>
    <name evidence="2" type="ORF">HUO12_08090</name>
</gene>
<comment type="caution">
    <text evidence="2">The sequence shown here is derived from an EMBL/GenBank/DDBJ whole genome shotgun (WGS) entry which is preliminary data.</text>
</comment>
<dbReference type="Proteomes" id="UP000546031">
    <property type="component" value="Unassembled WGS sequence"/>
</dbReference>
<proteinExistence type="predicted"/>
<evidence type="ECO:0000313" key="2">
    <source>
        <dbReference type="EMBL" id="NVE94858.1"/>
    </source>
</evidence>
<feature type="signal peptide" evidence="1">
    <location>
        <begin position="1"/>
        <end position="20"/>
    </location>
</feature>
<accession>A0A850HDN0</accession>
<dbReference type="RefSeq" id="WP_176273090.1">
    <property type="nucleotide sequence ID" value="NZ_JABWTA010000001.1"/>
</dbReference>
<dbReference type="PANTHER" id="PTHR33361">
    <property type="entry name" value="GLR0591 PROTEIN"/>
    <property type="match status" value="1"/>
</dbReference>
<dbReference type="PROSITE" id="PS51257">
    <property type="entry name" value="PROKAR_LIPOPROTEIN"/>
    <property type="match status" value="1"/>
</dbReference>